<keyword evidence="4" id="KW-1185">Reference proteome</keyword>
<feature type="domain" description="WYL" evidence="1">
    <location>
        <begin position="151"/>
        <end position="218"/>
    </location>
</feature>
<dbReference type="PROSITE" id="PS52050">
    <property type="entry name" value="WYL"/>
    <property type="match status" value="1"/>
</dbReference>
<dbReference type="OrthoDB" id="8595817at2"/>
<dbReference type="HOGENOM" id="CLU_041141_0_1_6"/>
<dbReference type="PANTHER" id="PTHR34580:SF1">
    <property type="entry name" value="PROTEIN PAFC"/>
    <property type="match status" value="1"/>
</dbReference>
<evidence type="ECO:0000259" key="1">
    <source>
        <dbReference type="Pfam" id="PF13280"/>
    </source>
</evidence>
<evidence type="ECO:0000313" key="3">
    <source>
        <dbReference type="EMBL" id="CCK76619.1"/>
    </source>
</evidence>
<dbReference type="AlphaFoldDB" id="R4YUF3"/>
<dbReference type="InterPro" id="IPR026881">
    <property type="entry name" value="WYL_dom"/>
</dbReference>
<dbReference type="PANTHER" id="PTHR34580">
    <property type="match status" value="1"/>
</dbReference>
<dbReference type="Pfam" id="PF13280">
    <property type="entry name" value="WYL"/>
    <property type="match status" value="1"/>
</dbReference>
<dbReference type="InterPro" id="IPR057727">
    <property type="entry name" value="WCX_dom"/>
</dbReference>
<dbReference type="InterPro" id="IPR051534">
    <property type="entry name" value="CBASS_pafABC_assoc_protein"/>
</dbReference>
<gene>
    <name evidence="3" type="ORF">OLEAN_C24430</name>
</gene>
<reference evidence="3 4" key="1">
    <citation type="journal article" date="2013" name="Nat. Commun.">
        <title>Genome sequence and functional genomic analysis of the oil-degrading bacterium Oleispira antarctica.</title>
        <authorList>
            <person name="Kube M."/>
            <person name="Chernikova T.N."/>
            <person name="Al-Ramahi Y."/>
            <person name="Beloqui A."/>
            <person name="Lopez-Cortez N."/>
            <person name="Guazzaroni M.E."/>
            <person name="Heipieper H.J."/>
            <person name="Klages S."/>
            <person name="Kotsyurbenko O.R."/>
            <person name="Langer I."/>
            <person name="Nechitaylo T.Y."/>
            <person name="Lunsdorf H."/>
            <person name="Fernandez M."/>
            <person name="Juarez S."/>
            <person name="Ciordia S."/>
            <person name="Singer A."/>
            <person name="Kagan O."/>
            <person name="Egorova O."/>
            <person name="Petit P.A."/>
            <person name="Stogios P."/>
            <person name="Kim Y."/>
            <person name="Tchigvintsev A."/>
            <person name="Flick R."/>
            <person name="Denaro R."/>
            <person name="Genovese M."/>
            <person name="Albar J.P."/>
            <person name="Reva O.N."/>
            <person name="Martinez-Gomariz M."/>
            <person name="Tran H."/>
            <person name="Ferrer M."/>
            <person name="Savchenko A."/>
            <person name="Yakunin A.F."/>
            <person name="Yakimov M.M."/>
            <person name="Golyshina O.V."/>
            <person name="Reinhardt R."/>
            <person name="Golyshin P.N."/>
        </authorList>
    </citation>
    <scope>NUCLEOTIDE SEQUENCE [LARGE SCALE GENOMIC DNA]</scope>
</reference>
<feature type="domain" description="WCX" evidence="2">
    <location>
        <begin position="251"/>
        <end position="326"/>
    </location>
</feature>
<proteinExistence type="predicted"/>
<evidence type="ECO:0000259" key="2">
    <source>
        <dbReference type="Pfam" id="PF25583"/>
    </source>
</evidence>
<dbReference type="EMBL" id="FO203512">
    <property type="protein sequence ID" value="CCK76619.1"/>
    <property type="molecule type" value="Genomic_DNA"/>
</dbReference>
<name>R4YUF3_OLEAN</name>
<sequence length="330" mass="37443">MVDSVIRQIKVLALIPQLPASTTISEVHNKIKEYGFDVTAKTIERDINALCRFFPITTVENSKPYRWSFSEIKMESILNLSLEMALMLSLVKNNFQGLFPSSISEYLSPYFKQADKELSSLSKNSVASWRDKIHIVHDSLAFQNPEVDDDVIDKLYSAVMQEKRVVVNYCARGKSAREYHLNPLGIVLKGSLTYLVCTSGEHESILQFLVGRFNSVTILDAKISDAGRGISVKSYIEQGGFSILRNSENIKFVARIKKVRGWHLFETPLSEDQEIIEDQEDSFILKATVADSLHLLWWVLSLGSRIVVIEPESLRNEVISQMKEMVAQYS</sequence>
<dbReference type="STRING" id="698738.OLEAN_C24430"/>
<accession>R4YUF3</accession>
<evidence type="ECO:0000313" key="4">
    <source>
        <dbReference type="Proteomes" id="UP000032749"/>
    </source>
</evidence>
<dbReference type="Proteomes" id="UP000032749">
    <property type="component" value="Chromosome"/>
</dbReference>
<dbReference type="KEGG" id="oai:OLEAN_C24430"/>
<organism evidence="3 4">
    <name type="scientific">Oleispira antarctica RB-8</name>
    <dbReference type="NCBI Taxonomy" id="698738"/>
    <lineage>
        <taxon>Bacteria</taxon>
        <taxon>Pseudomonadati</taxon>
        <taxon>Pseudomonadota</taxon>
        <taxon>Gammaproteobacteria</taxon>
        <taxon>Oceanospirillales</taxon>
        <taxon>Oceanospirillaceae</taxon>
        <taxon>Oleispira</taxon>
    </lineage>
</organism>
<dbReference type="Pfam" id="PF25583">
    <property type="entry name" value="WCX"/>
    <property type="match status" value="1"/>
</dbReference>
<protein>
    <submittedName>
        <fullName evidence="3">Putative transcriptional regulator</fullName>
    </submittedName>
</protein>